<dbReference type="EMBL" id="VZBZ01000153">
    <property type="protein sequence ID" value="MQN78702.1"/>
    <property type="molecule type" value="Genomic_DNA"/>
</dbReference>
<evidence type="ECO:0000259" key="1">
    <source>
        <dbReference type="PROSITE" id="PS50943"/>
    </source>
</evidence>
<gene>
    <name evidence="2" type="ORF">F7D71_12735</name>
</gene>
<protein>
    <submittedName>
        <fullName evidence="2">Helix-turn-helix transcriptional regulator</fullName>
    </submittedName>
</protein>
<dbReference type="CDD" id="cd00093">
    <property type="entry name" value="HTH_XRE"/>
    <property type="match status" value="1"/>
</dbReference>
<proteinExistence type="predicted"/>
<dbReference type="SUPFAM" id="SSF47413">
    <property type="entry name" value="lambda repressor-like DNA-binding domains"/>
    <property type="match status" value="1"/>
</dbReference>
<dbReference type="RefSeq" id="WP_153093425.1">
    <property type="nucleotide sequence ID" value="NZ_JBALKJ010000003.1"/>
</dbReference>
<dbReference type="SMART" id="SM00530">
    <property type="entry name" value="HTH_XRE"/>
    <property type="match status" value="1"/>
</dbReference>
<evidence type="ECO:0000313" key="2">
    <source>
        <dbReference type="EMBL" id="MQN78702.1"/>
    </source>
</evidence>
<dbReference type="Gene3D" id="1.10.260.40">
    <property type="entry name" value="lambda repressor-like DNA-binding domains"/>
    <property type="match status" value="1"/>
</dbReference>
<dbReference type="GO" id="GO:0003677">
    <property type="term" value="F:DNA binding"/>
    <property type="evidence" value="ECO:0007669"/>
    <property type="project" value="InterPro"/>
</dbReference>
<dbReference type="PROSITE" id="PS50943">
    <property type="entry name" value="HTH_CROC1"/>
    <property type="match status" value="1"/>
</dbReference>
<reference evidence="3" key="1">
    <citation type="submission" date="2019-09" db="EMBL/GenBank/DDBJ databases">
        <title>Distinct polysaccharide growth profiles of human intestinal Prevotella copri isolates.</title>
        <authorList>
            <person name="Fehlner-Peach H."/>
            <person name="Magnabosco C."/>
            <person name="Raghavan V."/>
            <person name="Scher J.U."/>
            <person name="Tett A."/>
            <person name="Cox L.M."/>
            <person name="Gottsegen C."/>
            <person name="Watters A."/>
            <person name="Wiltshire- Gordon J.D."/>
            <person name="Segata N."/>
            <person name="Bonneau R."/>
            <person name="Littman D.R."/>
        </authorList>
    </citation>
    <scope>NUCLEOTIDE SEQUENCE [LARGE SCALE GENOMIC DNA]</scope>
    <source>
        <strain evidence="3">BU41712</strain>
    </source>
</reference>
<name>A0AA90ZUX6_9BACT</name>
<organism evidence="2 3">
    <name type="scientific">Segatella copri</name>
    <dbReference type="NCBI Taxonomy" id="165179"/>
    <lineage>
        <taxon>Bacteria</taxon>
        <taxon>Pseudomonadati</taxon>
        <taxon>Bacteroidota</taxon>
        <taxon>Bacteroidia</taxon>
        <taxon>Bacteroidales</taxon>
        <taxon>Prevotellaceae</taxon>
        <taxon>Segatella</taxon>
    </lineage>
</organism>
<accession>A0AA90ZUX6</accession>
<comment type="caution">
    <text evidence="2">The sequence shown here is derived from an EMBL/GenBank/DDBJ whole genome shotgun (WGS) entry which is preliminary data.</text>
</comment>
<dbReference type="Proteomes" id="UP000423156">
    <property type="component" value="Unassembled WGS sequence"/>
</dbReference>
<sequence>MDLKKIIRSHGQTISSVAEKLGITQSALSQQINNGSISFAKVEQIANICGCSPSSFLAIDGETLSHPAIICPHCGKPIELEIKAKEGK</sequence>
<dbReference type="Pfam" id="PF01381">
    <property type="entry name" value="HTH_3"/>
    <property type="match status" value="1"/>
</dbReference>
<dbReference type="AlphaFoldDB" id="A0AA90ZUX6"/>
<dbReference type="InterPro" id="IPR010982">
    <property type="entry name" value="Lambda_DNA-bd_dom_sf"/>
</dbReference>
<feature type="domain" description="HTH cro/C1-type" evidence="1">
    <location>
        <begin position="3"/>
        <end position="56"/>
    </location>
</feature>
<evidence type="ECO:0000313" key="3">
    <source>
        <dbReference type="Proteomes" id="UP000423156"/>
    </source>
</evidence>
<dbReference type="InterPro" id="IPR001387">
    <property type="entry name" value="Cro/C1-type_HTH"/>
</dbReference>